<feature type="transmembrane region" description="Helical" evidence="9">
    <location>
        <begin position="24"/>
        <end position="49"/>
    </location>
</feature>
<dbReference type="Proteomes" id="UP000677016">
    <property type="component" value="Unassembled WGS sequence"/>
</dbReference>
<dbReference type="AlphaFoldDB" id="A0A941I1W4"/>
<dbReference type="Gene3D" id="1.50.10.150">
    <property type="entry name" value="Voltage-dependent anion channel"/>
    <property type="match status" value="1"/>
</dbReference>
<dbReference type="GO" id="GO:0005886">
    <property type="term" value="C:plasma membrane"/>
    <property type="evidence" value="ECO:0007669"/>
    <property type="project" value="UniProtKB-SubCell"/>
</dbReference>
<keyword evidence="11" id="KW-1185">Reference proteome</keyword>
<protein>
    <submittedName>
        <fullName evidence="10">C4-dicarboxylate ABC transporter</fullName>
    </submittedName>
</protein>
<evidence type="ECO:0000256" key="4">
    <source>
        <dbReference type="ARBA" id="ARBA00022475"/>
    </source>
</evidence>
<feature type="transmembrane region" description="Helical" evidence="9">
    <location>
        <begin position="241"/>
        <end position="264"/>
    </location>
</feature>
<dbReference type="InterPro" id="IPR051629">
    <property type="entry name" value="Sulfite_efflux_TDT"/>
</dbReference>
<keyword evidence="6 9" id="KW-1133">Transmembrane helix</keyword>
<evidence type="ECO:0000256" key="8">
    <source>
        <dbReference type="SAM" id="MobiDB-lite"/>
    </source>
</evidence>
<dbReference type="InterPro" id="IPR038665">
    <property type="entry name" value="Voltage-dep_anion_channel_sf"/>
</dbReference>
<feature type="transmembrane region" description="Helical" evidence="9">
    <location>
        <begin position="162"/>
        <end position="184"/>
    </location>
</feature>
<organism evidence="10 11">
    <name type="scientific">Phycicoccus avicenniae</name>
    <dbReference type="NCBI Taxonomy" id="2828860"/>
    <lineage>
        <taxon>Bacteria</taxon>
        <taxon>Bacillati</taxon>
        <taxon>Actinomycetota</taxon>
        <taxon>Actinomycetes</taxon>
        <taxon>Micrococcales</taxon>
        <taxon>Intrasporangiaceae</taxon>
        <taxon>Phycicoccus</taxon>
    </lineage>
</organism>
<keyword evidence="3" id="KW-0813">Transport</keyword>
<feature type="region of interest" description="Disordered" evidence="8">
    <location>
        <begin position="336"/>
        <end position="365"/>
    </location>
</feature>
<name>A0A941I1W4_9MICO</name>
<evidence type="ECO:0000256" key="7">
    <source>
        <dbReference type="ARBA" id="ARBA00023136"/>
    </source>
</evidence>
<evidence type="ECO:0000256" key="3">
    <source>
        <dbReference type="ARBA" id="ARBA00022448"/>
    </source>
</evidence>
<proteinExistence type="inferred from homology"/>
<feature type="transmembrane region" description="Helical" evidence="9">
    <location>
        <begin position="276"/>
        <end position="295"/>
    </location>
</feature>
<dbReference type="Pfam" id="PF03595">
    <property type="entry name" value="SLAC1"/>
    <property type="match status" value="1"/>
</dbReference>
<comment type="subcellular location">
    <subcellularLocation>
        <location evidence="1">Cell membrane</location>
        <topology evidence="1">Multi-pass membrane protein</topology>
    </subcellularLocation>
</comment>
<accession>A0A941I1W4</accession>
<keyword evidence="4" id="KW-1003">Cell membrane</keyword>
<dbReference type="InterPro" id="IPR004695">
    <property type="entry name" value="SLAC1/Mae1/Ssu1/TehA"/>
</dbReference>
<feature type="transmembrane region" description="Helical" evidence="9">
    <location>
        <begin position="301"/>
        <end position="321"/>
    </location>
</feature>
<sequence>MGTGILATLLQLHAGGPWGVLHAAAVAVLALAWAVLAGLTAAFAVRVAGDPGLLRRTWTDLAVLPFWGTVAMGLLAVGAATRTVLPAAAPGTLPAAVVVDGVLWTAGTLLGLGTAFGFGAVLLRTRDHAPTLVHGLPIVPPMVSATTGAGLVADVGAPAGRFLLVLVTSACFAVSLVLGLLVFARAYHHHWRVAPVPLAAAASTWIPLGIVGQSTAAAQGIAGAASGLLASDAAATARDVAVGYGLVVLGLGAPLVGWAVVVTVRGFVGRMPFGPGWWALTFPVGTLSLGAHALGGATGSPVLLVLGGVLLAVLCGTWTLCATASLRALVRAGTGNRGQSAAESPRAAWRPVKRQPPTKVPSSAR</sequence>
<evidence type="ECO:0000313" key="11">
    <source>
        <dbReference type="Proteomes" id="UP000677016"/>
    </source>
</evidence>
<evidence type="ECO:0000313" key="10">
    <source>
        <dbReference type="EMBL" id="MBR7744726.1"/>
    </source>
</evidence>
<evidence type="ECO:0000256" key="1">
    <source>
        <dbReference type="ARBA" id="ARBA00004651"/>
    </source>
</evidence>
<evidence type="ECO:0000256" key="9">
    <source>
        <dbReference type="SAM" id="Phobius"/>
    </source>
</evidence>
<keyword evidence="5 9" id="KW-0812">Transmembrane</keyword>
<evidence type="ECO:0000256" key="2">
    <source>
        <dbReference type="ARBA" id="ARBA00008566"/>
    </source>
</evidence>
<dbReference type="PANTHER" id="PTHR31686">
    <property type="match status" value="1"/>
</dbReference>
<comment type="caution">
    <text evidence="10">The sequence shown here is derived from an EMBL/GenBank/DDBJ whole genome shotgun (WGS) entry which is preliminary data.</text>
</comment>
<keyword evidence="7 9" id="KW-0472">Membrane</keyword>
<gene>
    <name evidence="10" type="ORF">KC207_15620</name>
</gene>
<evidence type="ECO:0000256" key="5">
    <source>
        <dbReference type="ARBA" id="ARBA00022692"/>
    </source>
</evidence>
<reference evidence="10" key="1">
    <citation type="submission" date="2021-04" db="EMBL/GenBank/DDBJ databases">
        <title>Phycicoccus avicenniae sp. nov., a novel endophytic actinomycetes isolated from branch of Avicennia mariana.</title>
        <authorList>
            <person name="Tuo L."/>
        </authorList>
    </citation>
    <scope>NUCLEOTIDE SEQUENCE</scope>
    <source>
        <strain evidence="10">BSK3Z-2</strain>
    </source>
</reference>
<dbReference type="GO" id="GO:0055085">
    <property type="term" value="P:transmembrane transport"/>
    <property type="evidence" value="ECO:0007669"/>
    <property type="project" value="InterPro"/>
</dbReference>
<evidence type="ECO:0000256" key="6">
    <source>
        <dbReference type="ARBA" id="ARBA00022989"/>
    </source>
</evidence>
<comment type="similarity">
    <text evidence="2">Belongs to the tellurite-resistance/dicarboxylate transporter (TDT) family.</text>
</comment>
<feature type="transmembrane region" description="Helical" evidence="9">
    <location>
        <begin position="135"/>
        <end position="156"/>
    </location>
</feature>
<feature type="transmembrane region" description="Helical" evidence="9">
    <location>
        <begin position="61"/>
        <end position="81"/>
    </location>
</feature>
<feature type="transmembrane region" description="Helical" evidence="9">
    <location>
        <begin position="101"/>
        <end position="123"/>
    </location>
</feature>
<dbReference type="PANTHER" id="PTHR31686:SF1">
    <property type="entry name" value="SULFITE EFFLUX PUMP SSU1"/>
    <property type="match status" value="1"/>
</dbReference>
<dbReference type="EMBL" id="JAGSNF010000023">
    <property type="protein sequence ID" value="MBR7744726.1"/>
    <property type="molecule type" value="Genomic_DNA"/>
</dbReference>